<accession>K7YQM9</accession>
<reference evidence="1 2" key="1">
    <citation type="journal article" date="2012" name="Proc. Natl. Acad. Sci. U.S.A.">
        <title>Genome streamlining and chemical defense in a coral reef symbiosis.</title>
        <authorList>
            <person name="Kwan J.C."/>
            <person name="Donia M.S."/>
            <person name="Han A.W."/>
            <person name="Hirose E."/>
            <person name="Haygood M.G."/>
            <person name="Schmidt E.W."/>
        </authorList>
    </citation>
    <scope>NUCLEOTIDE SEQUENCE [LARGE SCALE GENOMIC DNA]</scope>
    <source>
        <strain evidence="1 2">L2</strain>
    </source>
</reference>
<organism evidence="1 2">
    <name type="scientific">Candidatus Endolissoclinum faulkneri L2</name>
    <dbReference type="NCBI Taxonomy" id="1193729"/>
    <lineage>
        <taxon>Bacteria</taxon>
        <taxon>Pseudomonadati</taxon>
        <taxon>Pseudomonadota</taxon>
        <taxon>Alphaproteobacteria</taxon>
        <taxon>Rhodospirillales</taxon>
        <taxon>Rhodospirillaceae</taxon>
        <taxon>Candidatus Endolissoclinum</taxon>
    </lineage>
</organism>
<name>K7YQM9_9PROT</name>
<gene>
    <name evidence="1" type="ORF">A1OE_666</name>
</gene>
<protein>
    <submittedName>
        <fullName evidence="1">Uncharacterized protein</fullName>
    </submittedName>
</protein>
<evidence type="ECO:0000313" key="2">
    <source>
        <dbReference type="Proteomes" id="UP000010077"/>
    </source>
</evidence>
<proteinExistence type="predicted"/>
<dbReference type="HOGENOM" id="CLU_3286544_0_0_5"/>
<evidence type="ECO:0000313" key="1">
    <source>
        <dbReference type="EMBL" id="AFX98854.1"/>
    </source>
</evidence>
<dbReference type="EMBL" id="CP003539">
    <property type="protein sequence ID" value="AFX98854.1"/>
    <property type="molecule type" value="Genomic_DNA"/>
</dbReference>
<dbReference type="KEGG" id="thal:A1OE_666"/>
<dbReference type="AlphaFoldDB" id="K7YQM9"/>
<dbReference type="Proteomes" id="UP000010077">
    <property type="component" value="Chromosome"/>
</dbReference>
<keyword evidence="2" id="KW-1185">Reference proteome</keyword>
<sequence>MLQNSPDPLKVLYFMIKLLFEDLSKACLFSNRLEYNKYNF</sequence>